<reference evidence="1 2" key="1">
    <citation type="submission" date="2015-12" db="EMBL/GenBank/DDBJ databases">
        <title>Draft genome sequence of Mesorhizobium sp. UFLA 01-765, a multitolerant efficient symbiont and plant-growth promoting strain isolated from Zn-mining soil using Leucaena leucocephala as a trap plant.</title>
        <authorList>
            <person name="Rangel W.M."/>
            <person name="Thijs S."/>
            <person name="Longatti S.M."/>
            <person name="Moreira F.M."/>
            <person name="Weyens N."/>
            <person name="Vangronsveld J."/>
            <person name="Van Hamme J.D."/>
            <person name="Bottos E.M."/>
            <person name="Rineau F."/>
        </authorList>
    </citation>
    <scope>NUCLEOTIDE SEQUENCE [LARGE SCALE GENOMIC DNA]</scope>
    <source>
        <strain evidence="1 2">UFLA 01-765</strain>
    </source>
</reference>
<evidence type="ECO:0000313" key="1">
    <source>
        <dbReference type="EMBL" id="KUM27056.1"/>
    </source>
</evidence>
<dbReference type="OrthoDB" id="8094964at2"/>
<gene>
    <name evidence="1" type="ORF">AU467_17750</name>
</gene>
<organism evidence="1 2">
    <name type="scientific">Rhizobium loti</name>
    <name type="common">Mesorhizobium loti</name>
    <dbReference type="NCBI Taxonomy" id="381"/>
    <lineage>
        <taxon>Bacteria</taxon>
        <taxon>Pseudomonadati</taxon>
        <taxon>Pseudomonadota</taxon>
        <taxon>Alphaproteobacteria</taxon>
        <taxon>Hyphomicrobiales</taxon>
        <taxon>Phyllobacteriaceae</taxon>
        <taxon>Mesorhizobium</taxon>
    </lineage>
</organism>
<comment type="caution">
    <text evidence="1">The sequence shown here is derived from an EMBL/GenBank/DDBJ whole genome shotgun (WGS) entry which is preliminary data.</text>
</comment>
<name>A0A101KU46_RHILI</name>
<dbReference type="Proteomes" id="UP000053176">
    <property type="component" value="Unassembled WGS sequence"/>
</dbReference>
<dbReference type="EMBL" id="LPWA01000099">
    <property type="protein sequence ID" value="KUM27056.1"/>
    <property type="molecule type" value="Genomic_DNA"/>
</dbReference>
<dbReference type="AlphaFoldDB" id="A0A101KU46"/>
<accession>A0A101KU46</accession>
<sequence>MDGAANDLRMLRYVAEVTRRLAKMLSRTRYQMLVYFLEMTAVEADSLAAEQDRRAEARKPPRN</sequence>
<evidence type="ECO:0000313" key="2">
    <source>
        <dbReference type="Proteomes" id="UP000053176"/>
    </source>
</evidence>
<protein>
    <submittedName>
        <fullName evidence="1">Uncharacterized protein</fullName>
    </submittedName>
</protein>
<proteinExistence type="predicted"/>